<dbReference type="InterPro" id="IPR020415">
    <property type="entry name" value="IL-34"/>
</dbReference>
<evidence type="ECO:0000313" key="4">
    <source>
        <dbReference type="RefSeq" id="XP_017320597.1"/>
    </source>
</evidence>
<dbReference type="KEGG" id="ipu:108263893"/>
<name>A0A2D0QS92_ICTPU</name>
<dbReference type="PANTHER" id="PTHR28606:SF1">
    <property type="entry name" value="INTERLEUKIN-34"/>
    <property type="match status" value="1"/>
</dbReference>
<evidence type="ECO:0000313" key="3">
    <source>
        <dbReference type="RefSeq" id="XP_017320596.1"/>
    </source>
</evidence>
<dbReference type="Pfam" id="PF15036">
    <property type="entry name" value="IL34"/>
    <property type="match status" value="1"/>
</dbReference>
<dbReference type="GO" id="GO:0045657">
    <property type="term" value="P:positive regulation of monocyte differentiation"/>
    <property type="evidence" value="ECO:0007669"/>
    <property type="project" value="TreeGrafter"/>
</dbReference>
<dbReference type="GeneID" id="108263893"/>
<proteinExistence type="predicted"/>
<dbReference type="RefSeq" id="XP_017320597.1">
    <property type="nucleotide sequence ID" value="XM_017465108.3"/>
</dbReference>
<dbReference type="Proteomes" id="UP000221080">
    <property type="component" value="Chromosome 4"/>
</dbReference>
<dbReference type="PRINTS" id="PR01938">
    <property type="entry name" value="INTRLEUKIN34"/>
</dbReference>
<evidence type="ECO:0000313" key="6">
    <source>
        <dbReference type="RefSeq" id="XP_053533945.1"/>
    </source>
</evidence>
<dbReference type="GO" id="GO:0005615">
    <property type="term" value="C:extracellular space"/>
    <property type="evidence" value="ECO:0007669"/>
    <property type="project" value="InterPro"/>
</dbReference>
<dbReference type="GeneTree" id="ENSGT00940000168336"/>
<dbReference type="RefSeq" id="XP_017320596.1">
    <property type="nucleotide sequence ID" value="XM_017465107.3"/>
</dbReference>
<dbReference type="RefSeq" id="XP_053533945.1">
    <property type="nucleotide sequence ID" value="XM_053677970.1"/>
</dbReference>
<dbReference type="STRING" id="7998.ENSIPUP00000030219"/>
<keyword evidence="1" id="KW-0732">Signal</keyword>
<feature type="signal peptide" evidence="1">
    <location>
        <begin position="1"/>
        <end position="18"/>
    </location>
</feature>
<dbReference type="GO" id="GO:0005157">
    <property type="term" value="F:macrophage colony-stimulating factor receptor binding"/>
    <property type="evidence" value="ECO:0007669"/>
    <property type="project" value="InterPro"/>
</dbReference>
<sequence>MVRFETWLLLVLLGLMWALPVWMSFPSPSPISKNSPLCTSLVTLKDQLNSSLRRRYLKHNFPINYTIHVRYEEVFRLKNISRMKNDSEIEKHLQDVWVDVTVTVIQSILNVLPERHPTRHKYLANLESLLKAFQTIWVKTDESYYTENIFNIVKHLGMEKYEARKSVRPKSLLDNCYRTMHCLFKDCFLRNSSQDDYCDTQHWRKVNGTQG</sequence>
<dbReference type="OMA" id="WQDCELP"/>
<reference evidence="2" key="1">
    <citation type="journal article" date="2016" name="Nat. Commun.">
        <title>The channel catfish genome sequence provides insights into the evolution of scale formation in teleosts.</title>
        <authorList>
            <person name="Liu Z."/>
            <person name="Liu S."/>
            <person name="Yao J."/>
            <person name="Bao L."/>
            <person name="Zhang J."/>
            <person name="Li Y."/>
            <person name="Jiang C."/>
            <person name="Sun L."/>
            <person name="Wang R."/>
            <person name="Zhang Y."/>
            <person name="Zhou T."/>
            <person name="Zeng Q."/>
            <person name="Fu Q."/>
            <person name="Gao S."/>
            <person name="Li N."/>
            <person name="Koren S."/>
            <person name="Jiang Y."/>
            <person name="Zimin A."/>
            <person name="Xu P."/>
            <person name="Phillippy A.M."/>
            <person name="Geng X."/>
            <person name="Song L."/>
            <person name="Sun F."/>
            <person name="Li C."/>
            <person name="Wang X."/>
            <person name="Chen A."/>
            <person name="Jin Y."/>
            <person name="Yuan Z."/>
            <person name="Yang Y."/>
            <person name="Tan S."/>
            <person name="Peatman E."/>
            <person name="Lu J."/>
            <person name="Qin Z."/>
            <person name="Dunham R."/>
            <person name="Li Z."/>
            <person name="Sonstegard T."/>
            <person name="Feng J."/>
            <person name="Danzmann R.G."/>
            <person name="Schroeder S."/>
            <person name="Scheffler B."/>
            <person name="Duke M.V."/>
            <person name="Ballard L."/>
            <person name="Kucuktas H."/>
            <person name="Kaltenboeck L."/>
            <person name="Liu H."/>
            <person name="Armbruster J."/>
            <person name="Xie Y."/>
            <person name="Kirby M.L."/>
            <person name="Tian Y."/>
            <person name="Flanagan M.E."/>
            <person name="Mu W."/>
            <person name="Waldbieser G.C."/>
        </authorList>
    </citation>
    <scope>NUCLEOTIDE SEQUENCE [LARGE SCALE GENOMIC DNA]</scope>
    <source>
        <strain evidence="2">SDA103</strain>
    </source>
</reference>
<dbReference type="OrthoDB" id="9902423at2759"/>
<keyword evidence="2" id="KW-1185">Reference proteome</keyword>
<evidence type="ECO:0000256" key="1">
    <source>
        <dbReference type="SAM" id="SignalP"/>
    </source>
</evidence>
<dbReference type="GO" id="GO:0008284">
    <property type="term" value="P:positive regulation of cell population proliferation"/>
    <property type="evidence" value="ECO:0007669"/>
    <property type="project" value="InterPro"/>
</dbReference>
<dbReference type="InterPro" id="IPR038328">
    <property type="entry name" value="IL-34_sf"/>
</dbReference>
<dbReference type="RefSeq" id="XP_053533944.1">
    <property type="nucleotide sequence ID" value="XM_053677969.1"/>
</dbReference>
<dbReference type="AlphaFoldDB" id="A0A2D0QS92"/>
<dbReference type="GO" id="GO:0045651">
    <property type="term" value="P:positive regulation of macrophage differentiation"/>
    <property type="evidence" value="ECO:0007669"/>
    <property type="project" value="TreeGrafter"/>
</dbReference>
<dbReference type="CTD" id="146433"/>
<reference evidence="3 4" key="2">
    <citation type="submission" date="2025-04" db="UniProtKB">
        <authorList>
            <consortium name="RefSeq"/>
        </authorList>
    </citation>
    <scope>IDENTIFICATION</scope>
    <source>
        <tissue evidence="3 4">Blood</tissue>
    </source>
</reference>
<dbReference type="PANTHER" id="PTHR28606">
    <property type="entry name" value="INTERLEUKIN-34"/>
    <property type="match status" value="1"/>
</dbReference>
<accession>A0A2D0QS92</accession>
<dbReference type="Gene3D" id="1.20.1250.80">
    <property type="entry name" value="Interleukin-34"/>
    <property type="match status" value="1"/>
</dbReference>
<feature type="chain" id="PRO_5013510497" evidence="1">
    <location>
        <begin position="19"/>
        <end position="211"/>
    </location>
</feature>
<gene>
    <name evidence="3 4 5 6" type="primary">il34</name>
</gene>
<protein>
    <submittedName>
        <fullName evidence="3 4">Interleukin-34</fullName>
    </submittedName>
</protein>
<evidence type="ECO:0000313" key="5">
    <source>
        <dbReference type="RefSeq" id="XP_053533944.1"/>
    </source>
</evidence>
<organism evidence="2 3">
    <name type="scientific">Ictalurus punctatus</name>
    <name type="common">Channel catfish</name>
    <name type="synonym">Silurus punctatus</name>
    <dbReference type="NCBI Taxonomy" id="7998"/>
    <lineage>
        <taxon>Eukaryota</taxon>
        <taxon>Metazoa</taxon>
        <taxon>Chordata</taxon>
        <taxon>Craniata</taxon>
        <taxon>Vertebrata</taxon>
        <taxon>Euteleostomi</taxon>
        <taxon>Actinopterygii</taxon>
        <taxon>Neopterygii</taxon>
        <taxon>Teleostei</taxon>
        <taxon>Ostariophysi</taxon>
        <taxon>Siluriformes</taxon>
        <taxon>Ictaluridae</taxon>
        <taxon>Ictalurus</taxon>
    </lineage>
</organism>
<evidence type="ECO:0000313" key="2">
    <source>
        <dbReference type="Proteomes" id="UP000221080"/>
    </source>
</evidence>